<evidence type="ECO:0000256" key="3">
    <source>
        <dbReference type="ARBA" id="ARBA00022723"/>
    </source>
</evidence>
<evidence type="ECO:0000256" key="5">
    <source>
        <dbReference type="ARBA" id="ARBA00023008"/>
    </source>
</evidence>
<name>A0ABU0J091_9CAUL</name>
<evidence type="ECO:0000259" key="6">
    <source>
        <dbReference type="PROSITE" id="PS00498"/>
    </source>
</evidence>
<evidence type="ECO:0000256" key="2">
    <source>
        <dbReference type="ARBA" id="ARBA00009928"/>
    </source>
</evidence>
<keyword evidence="3" id="KW-0479">Metal-binding</keyword>
<dbReference type="RefSeq" id="WP_307353233.1">
    <property type="nucleotide sequence ID" value="NZ_JAUSVS010000018.1"/>
</dbReference>
<dbReference type="SUPFAM" id="SSF48056">
    <property type="entry name" value="Di-copper centre-containing domain"/>
    <property type="match status" value="1"/>
</dbReference>
<keyword evidence="5" id="KW-0186">Copper</keyword>
<dbReference type="Gene3D" id="1.10.1280.10">
    <property type="entry name" value="Di-copper center containing domain from catechol oxidase"/>
    <property type="match status" value="1"/>
</dbReference>
<dbReference type="InterPro" id="IPR008922">
    <property type="entry name" value="Di-copper_centre_dom_sf"/>
</dbReference>
<comment type="similarity">
    <text evidence="2">Belongs to the tyrosinase family.</text>
</comment>
<dbReference type="PROSITE" id="PS00498">
    <property type="entry name" value="TYROSINASE_2"/>
    <property type="match status" value="1"/>
</dbReference>
<comment type="cofactor">
    <cofactor evidence="1">
        <name>Cu(2+)</name>
        <dbReference type="ChEBI" id="CHEBI:29036"/>
    </cofactor>
</comment>
<sequence length="476" mass="52325">MAKLSRRALLTAGTVIPFSQWMAGQAWARAPLVRRDYTTAAAATDLGRYAAAVKLMMAAAESDPRGWMFQWYIHAVRGDRTKSGELTRVYPVASPQKTLAMASWATCQAHSAGTVEDYFLPWHRMYVFFLEAIMRNLIGQPTFALPYWRYTQPAERALASQFRMSGDPTWGSLYRSSRNPGTNAGTAIDSGIVPTPLNTDSLNQTSYSPSGGQPGFCAQIDGNLHGSVHVLTGNGTGMGSVPWAANDPVFWMHHCNIDRMWASWNRNGGCNPSDSGWLNHTFTFPDANGNSVVAKITDFKALGSLGYTYDTFEPGPSVGTCNRPRFNLDWLKHLYLYPLPFPIDPLGPVEINLKIPPRELISPKQLISPQNARPRLILEGLKASEPPGVLFEVFLKTDAKAKPQVLGVINFFDAVEMQHDDMPNMKMGAPPVKFFSLDASAALRGVREAPIIGLRPLGKANPEAKLSIGRVRLVMG</sequence>
<dbReference type="InterPro" id="IPR022739">
    <property type="entry name" value="Polyphenol_oxidase_cen"/>
</dbReference>
<evidence type="ECO:0000256" key="1">
    <source>
        <dbReference type="ARBA" id="ARBA00001973"/>
    </source>
</evidence>
<dbReference type="Pfam" id="PF12142">
    <property type="entry name" value="PPO1_DWL"/>
    <property type="match status" value="1"/>
</dbReference>
<dbReference type="InterPro" id="IPR002227">
    <property type="entry name" value="Tyrosinase_Cu-bd"/>
</dbReference>
<protein>
    <recommendedName>
        <fullName evidence="6">Tyrosinase copper-binding domain-containing protein</fullName>
    </recommendedName>
</protein>
<dbReference type="PANTHER" id="PTHR11474">
    <property type="entry name" value="TYROSINASE FAMILY MEMBER"/>
    <property type="match status" value="1"/>
</dbReference>
<dbReference type="Pfam" id="PF00264">
    <property type="entry name" value="Tyrosinase"/>
    <property type="match status" value="1"/>
</dbReference>
<dbReference type="Proteomes" id="UP001228905">
    <property type="component" value="Unassembled WGS sequence"/>
</dbReference>
<comment type="caution">
    <text evidence="7">The sequence shown here is derived from an EMBL/GenBank/DDBJ whole genome shotgun (WGS) entry which is preliminary data.</text>
</comment>
<keyword evidence="4" id="KW-0560">Oxidoreductase</keyword>
<evidence type="ECO:0000256" key="4">
    <source>
        <dbReference type="ARBA" id="ARBA00023002"/>
    </source>
</evidence>
<dbReference type="InterPro" id="IPR050316">
    <property type="entry name" value="Tyrosinase/Hemocyanin"/>
</dbReference>
<reference evidence="7 8" key="1">
    <citation type="submission" date="2023-07" db="EMBL/GenBank/DDBJ databases">
        <title>Genomic Encyclopedia of Type Strains, Phase IV (KMG-IV): sequencing the most valuable type-strain genomes for metagenomic binning, comparative biology and taxonomic classification.</title>
        <authorList>
            <person name="Goeker M."/>
        </authorList>
    </citation>
    <scope>NUCLEOTIDE SEQUENCE [LARGE SCALE GENOMIC DNA]</scope>
    <source>
        <strain evidence="7 8">DSM 18695</strain>
    </source>
</reference>
<gene>
    <name evidence="7" type="ORF">QO010_004763</name>
</gene>
<feature type="domain" description="Tyrosinase copper-binding" evidence="6">
    <location>
        <begin position="247"/>
        <end position="258"/>
    </location>
</feature>
<keyword evidence="8" id="KW-1185">Reference proteome</keyword>
<accession>A0ABU0J091</accession>
<organism evidence="7 8">
    <name type="scientific">Caulobacter ginsengisoli</name>
    <dbReference type="NCBI Taxonomy" id="400775"/>
    <lineage>
        <taxon>Bacteria</taxon>
        <taxon>Pseudomonadati</taxon>
        <taxon>Pseudomonadota</taxon>
        <taxon>Alphaproteobacteria</taxon>
        <taxon>Caulobacterales</taxon>
        <taxon>Caulobacteraceae</taxon>
        <taxon>Caulobacter</taxon>
    </lineage>
</organism>
<dbReference type="PANTHER" id="PTHR11474:SF117">
    <property type="entry name" value="POLYPHENOL OXIDASE CHLOROPLASTIC"/>
    <property type="match status" value="1"/>
</dbReference>
<evidence type="ECO:0000313" key="8">
    <source>
        <dbReference type="Proteomes" id="UP001228905"/>
    </source>
</evidence>
<proteinExistence type="inferred from homology"/>
<dbReference type="PRINTS" id="PR00092">
    <property type="entry name" value="TYROSINASE"/>
</dbReference>
<dbReference type="EMBL" id="JAUSVS010000018">
    <property type="protein sequence ID" value="MDQ0466966.1"/>
    <property type="molecule type" value="Genomic_DNA"/>
</dbReference>
<evidence type="ECO:0000313" key="7">
    <source>
        <dbReference type="EMBL" id="MDQ0466966.1"/>
    </source>
</evidence>